<dbReference type="EMBL" id="PP542043">
    <property type="protein sequence ID" value="XDO02333.1"/>
    <property type="molecule type" value="Genomic_DNA"/>
</dbReference>
<organism evidence="2">
    <name type="scientific">Florenciella sp. virus SA2</name>
    <dbReference type="NCBI Taxonomy" id="3240092"/>
    <lineage>
        <taxon>Viruses</taxon>
    </lineage>
</organism>
<accession>A0AB39JAY6</accession>
<dbReference type="InterPro" id="IPR029058">
    <property type="entry name" value="AB_hydrolase_fold"/>
</dbReference>
<dbReference type="InterPro" id="IPR002921">
    <property type="entry name" value="Fungal_lipase-type"/>
</dbReference>
<protein>
    <submittedName>
        <fullName evidence="2">Lipase</fullName>
    </submittedName>
</protein>
<dbReference type="Pfam" id="PF01764">
    <property type="entry name" value="Lipase_3"/>
    <property type="match status" value="1"/>
</dbReference>
<reference evidence="2" key="1">
    <citation type="submission" date="2024-03" db="EMBL/GenBank/DDBJ databases">
        <title>Eukaryotic viruses encode the ribosomal protein eL40.</title>
        <authorList>
            <person name="Thomy J."/>
            <person name="Schvarcz C.R."/>
            <person name="McBeain K.A."/>
            <person name="Edwards K.F."/>
            <person name="Steward G.F."/>
        </authorList>
    </citation>
    <scope>NUCLEOTIDE SEQUENCE</scope>
    <source>
        <strain evidence="2">FloV-SA2</strain>
    </source>
</reference>
<name>A0AB39JAY6_9VIRU</name>
<dbReference type="InterPro" id="IPR051218">
    <property type="entry name" value="Sec_MonoDiacylglyc_Lipase"/>
</dbReference>
<dbReference type="PANTHER" id="PTHR45856">
    <property type="entry name" value="ALPHA/BETA-HYDROLASES SUPERFAMILY PROTEIN"/>
    <property type="match status" value="1"/>
</dbReference>
<dbReference type="SUPFAM" id="SSF53474">
    <property type="entry name" value="alpha/beta-Hydrolases"/>
    <property type="match status" value="1"/>
</dbReference>
<proteinExistence type="predicted"/>
<evidence type="ECO:0000313" key="2">
    <source>
        <dbReference type="EMBL" id="XDO02333.1"/>
    </source>
</evidence>
<dbReference type="CDD" id="cd00519">
    <property type="entry name" value="Lipase_3"/>
    <property type="match status" value="1"/>
</dbReference>
<dbReference type="GO" id="GO:0006629">
    <property type="term" value="P:lipid metabolic process"/>
    <property type="evidence" value="ECO:0007669"/>
    <property type="project" value="InterPro"/>
</dbReference>
<feature type="domain" description="Fungal lipase-type" evidence="1">
    <location>
        <begin position="63"/>
        <end position="190"/>
    </location>
</feature>
<dbReference type="PANTHER" id="PTHR45856:SF24">
    <property type="entry name" value="FUNGAL LIPASE-LIKE DOMAIN-CONTAINING PROTEIN"/>
    <property type="match status" value="1"/>
</dbReference>
<evidence type="ECO:0000259" key="1">
    <source>
        <dbReference type="Pfam" id="PF01764"/>
    </source>
</evidence>
<gene>
    <name evidence="2" type="ORF">FloV-SA2_00515</name>
</gene>
<sequence>MKILLKLIMDIGLINSAIHLSQAVYCNTTLWNCKTCDKNDKIDKTIEKYGEKIIMGNNEERSFVAFRGSTNIENWIDNIQIRHSCYENNICIEKGFDKLYNNLKYDIFDYLDNNEIINNNLLISGHSLGSALGTLLTYDLLTSNSLYNITLITFGSPRVGNIEFVKDFMKYNLTTYRITHYYDIVPHLPQYNLNYHHIPNEIWYNEKNILYEICNDYNIDENENCSNSCYPLHCTSVSDHLNYLNITMGSNGDC</sequence>
<dbReference type="Gene3D" id="3.40.50.1820">
    <property type="entry name" value="alpha/beta hydrolase"/>
    <property type="match status" value="1"/>
</dbReference>